<protein>
    <submittedName>
        <fullName evidence="1">Uncharacterized protein</fullName>
    </submittedName>
</protein>
<gene>
    <name evidence="1" type="ORF">J2S24_000247</name>
</gene>
<sequence>MSFFKRYDLEEILRLMTNHLSWGTDLVVVTPFVDDKVVNALSDIGNTKISIVSIKPNEIGHLPTNIKLFFYNEEGKQLETVG</sequence>
<evidence type="ECO:0000313" key="1">
    <source>
        <dbReference type="EMBL" id="MDP9749783.1"/>
    </source>
</evidence>
<dbReference type="EMBL" id="JAURUP010000002">
    <property type="protein sequence ID" value="MDP9749783.1"/>
    <property type="molecule type" value="Genomic_DNA"/>
</dbReference>
<accession>A0ABT9M0Z3</accession>
<comment type="caution">
    <text evidence="1">The sequence shown here is derived from an EMBL/GenBank/DDBJ whole genome shotgun (WGS) entry which is preliminary data.</text>
</comment>
<keyword evidence="2" id="KW-1185">Reference proteome</keyword>
<organism evidence="1 2">
    <name type="scientific">Thermoanaerobacter pentosaceus</name>
    <dbReference type="NCBI Taxonomy" id="694059"/>
    <lineage>
        <taxon>Bacteria</taxon>
        <taxon>Bacillati</taxon>
        <taxon>Bacillota</taxon>
        <taxon>Clostridia</taxon>
        <taxon>Thermoanaerobacterales</taxon>
        <taxon>Thermoanaerobacteraceae</taxon>
        <taxon>Thermoanaerobacter</taxon>
    </lineage>
</organism>
<dbReference type="Proteomes" id="UP001223886">
    <property type="component" value="Unassembled WGS sequence"/>
</dbReference>
<evidence type="ECO:0000313" key="2">
    <source>
        <dbReference type="Proteomes" id="UP001223886"/>
    </source>
</evidence>
<proteinExistence type="predicted"/>
<reference evidence="1 2" key="1">
    <citation type="submission" date="2023-07" db="EMBL/GenBank/DDBJ databases">
        <title>Genomic Encyclopedia of Type Strains, Phase IV (KMG-IV): sequencing the most valuable type-strain genomes for metagenomic binning, comparative biology and taxonomic classification.</title>
        <authorList>
            <person name="Goeker M."/>
        </authorList>
    </citation>
    <scope>NUCLEOTIDE SEQUENCE [LARGE SCALE GENOMIC DNA]</scope>
    <source>
        <strain evidence="1 2">DSM 25963</strain>
    </source>
</reference>
<name>A0ABT9M0Z3_9THEO</name>